<keyword evidence="4" id="KW-1185">Reference proteome</keyword>
<dbReference type="Proteomes" id="UP001211065">
    <property type="component" value="Unassembled WGS sequence"/>
</dbReference>
<sequence>MNLLNNFENYSPNLDKLLKLHLTLLLKNENLKISNFFLEKVFHAASEIKPSVEIVLLGYLVTYNRKMKKESKDFFENCLFNYFVNLDDNQLEDYKTLCKFYCLEVLGKNAEYDQIEEFLNENDVLDDQLKNELRSHVENIKTVEKNNKKNDKLKKNKEKLSSLNKSEKKKNLINGVAEINDPSDTQNKQQQEKEVKNLECTENLSVEEKNNLKDTKKENLVEKSNNQELIKKSNQLNLYKRFKENRHLILRKIFNTFKMGSDLK</sequence>
<comment type="caution">
    <text evidence="3">The sequence shown here is derived from an EMBL/GenBank/DDBJ whole genome shotgun (WGS) entry which is preliminary data.</text>
</comment>
<organism evidence="3 4">
    <name type="scientific">Clydaea vesicula</name>
    <dbReference type="NCBI Taxonomy" id="447962"/>
    <lineage>
        <taxon>Eukaryota</taxon>
        <taxon>Fungi</taxon>
        <taxon>Fungi incertae sedis</taxon>
        <taxon>Chytridiomycota</taxon>
        <taxon>Chytridiomycota incertae sedis</taxon>
        <taxon>Chytridiomycetes</taxon>
        <taxon>Lobulomycetales</taxon>
        <taxon>Lobulomycetaceae</taxon>
        <taxon>Clydaea</taxon>
    </lineage>
</organism>
<evidence type="ECO:0000256" key="2">
    <source>
        <dbReference type="SAM" id="MobiDB-lite"/>
    </source>
</evidence>
<keyword evidence="1" id="KW-0175">Coiled coil</keyword>
<feature type="coiled-coil region" evidence="1">
    <location>
        <begin position="115"/>
        <end position="170"/>
    </location>
</feature>
<accession>A0AAD5TYZ0</accession>
<dbReference type="EMBL" id="JADGJW010000721">
    <property type="protein sequence ID" value="KAJ3213336.1"/>
    <property type="molecule type" value="Genomic_DNA"/>
</dbReference>
<proteinExistence type="predicted"/>
<gene>
    <name evidence="3" type="ORF">HK099_007454</name>
</gene>
<reference evidence="3" key="1">
    <citation type="submission" date="2020-05" db="EMBL/GenBank/DDBJ databases">
        <title>Phylogenomic resolution of chytrid fungi.</title>
        <authorList>
            <person name="Stajich J.E."/>
            <person name="Amses K."/>
            <person name="Simmons R."/>
            <person name="Seto K."/>
            <person name="Myers J."/>
            <person name="Bonds A."/>
            <person name="Quandt C.A."/>
            <person name="Barry K."/>
            <person name="Liu P."/>
            <person name="Grigoriev I."/>
            <person name="Longcore J.E."/>
            <person name="James T.Y."/>
        </authorList>
    </citation>
    <scope>NUCLEOTIDE SEQUENCE</scope>
    <source>
        <strain evidence="3">JEL0476</strain>
    </source>
</reference>
<evidence type="ECO:0000256" key="1">
    <source>
        <dbReference type="SAM" id="Coils"/>
    </source>
</evidence>
<name>A0AAD5TYZ0_9FUNG</name>
<protein>
    <submittedName>
        <fullName evidence="3">Uncharacterized protein</fullName>
    </submittedName>
</protein>
<evidence type="ECO:0000313" key="3">
    <source>
        <dbReference type="EMBL" id="KAJ3213336.1"/>
    </source>
</evidence>
<feature type="region of interest" description="Disordered" evidence="2">
    <location>
        <begin position="171"/>
        <end position="196"/>
    </location>
</feature>
<evidence type="ECO:0000313" key="4">
    <source>
        <dbReference type="Proteomes" id="UP001211065"/>
    </source>
</evidence>
<dbReference type="AlphaFoldDB" id="A0AAD5TYZ0"/>